<dbReference type="SUPFAM" id="SSF52743">
    <property type="entry name" value="Subtilisin-like"/>
    <property type="match status" value="1"/>
</dbReference>
<dbReference type="PROSITE" id="PS51257">
    <property type="entry name" value="PROKAR_LIPOPROTEIN"/>
    <property type="match status" value="1"/>
</dbReference>
<dbReference type="InterPro" id="IPR036852">
    <property type="entry name" value="Peptidase_S8/S53_dom_sf"/>
</dbReference>
<dbReference type="PRINTS" id="PR00723">
    <property type="entry name" value="SUBTILISIN"/>
</dbReference>
<comment type="similarity">
    <text evidence="4">Belongs to the peptidase S8 family.</text>
</comment>
<dbReference type="CDD" id="cd00306">
    <property type="entry name" value="Peptidases_S8_S53"/>
    <property type="match status" value="1"/>
</dbReference>
<proteinExistence type="inferred from homology"/>
<dbReference type="Pfam" id="PF00082">
    <property type="entry name" value="Peptidase_S8"/>
    <property type="match status" value="1"/>
</dbReference>
<evidence type="ECO:0000313" key="7">
    <source>
        <dbReference type="EMBL" id="MFC4636260.1"/>
    </source>
</evidence>
<dbReference type="InterPro" id="IPR023827">
    <property type="entry name" value="Peptidase_S8_Asp-AS"/>
</dbReference>
<evidence type="ECO:0000256" key="1">
    <source>
        <dbReference type="ARBA" id="ARBA00022670"/>
    </source>
</evidence>
<dbReference type="InterPro" id="IPR015500">
    <property type="entry name" value="Peptidase_S8_subtilisin-rel"/>
</dbReference>
<evidence type="ECO:0000259" key="6">
    <source>
        <dbReference type="Pfam" id="PF00082"/>
    </source>
</evidence>
<feature type="domain" description="Peptidase S8/S53" evidence="6">
    <location>
        <begin position="224"/>
        <end position="502"/>
    </location>
</feature>
<dbReference type="PROSITE" id="PS51892">
    <property type="entry name" value="SUBTILASE"/>
    <property type="match status" value="1"/>
</dbReference>
<keyword evidence="3 4" id="KW-0720">Serine protease</keyword>
<evidence type="ECO:0000256" key="2">
    <source>
        <dbReference type="ARBA" id="ARBA00022801"/>
    </source>
</evidence>
<evidence type="ECO:0000256" key="5">
    <source>
        <dbReference type="SAM" id="SignalP"/>
    </source>
</evidence>
<feature type="active site" description="Charge relay system" evidence="4">
    <location>
        <position position="233"/>
    </location>
</feature>
<feature type="active site" description="Charge relay system" evidence="4">
    <location>
        <position position="284"/>
    </location>
</feature>
<name>A0ABV9I4R3_9FLAO</name>
<evidence type="ECO:0000256" key="3">
    <source>
        <dbReference type="ARBA" id="ARBA00022825"/>
    </source>
</evidence>
<comment type="caution">
    <text evidence="7">The sequence shown here is derived from an EMBL/GenBank/DDBJ whole genome shotgun (WGS) entry which is preliminary data.</text>
</comment>
<keyword evidence="2 4" id="KW-0378">Hydrolase</keyword>
<evidence type="ECO:0000256" key="4">
    <source>
        <dbReference type="PROSITE-ProRule" id="PRU01240"/>
    </source>
</evidence>
<keyword evidence="5" id="KW-0732">Signal</keyword>
<sequence>MKKTLAIFAGAFLLFFTSCTRDENLPTSIEEENAILEIQESDTFLTIEEINAIIDKTLFEKGTFSWDDVADNVLWSAVVHGNEMITVGYGDKGESFRIGKDSRLESIQDDILTTVATSEQQTKNELKYLSDDVLNVIDIHVTTLETIKSLKAISSIRYLEPNGYSYFTSKTDTPVSEQSRSSSGCGMSGASLNTNDYRTVTPGSLVSWTFDNHNITQAWTQSTGAGITIGVIDTGISPNQPLLNANFGDGMSIDSRTVEKYGTYIDSPWWWSNNLDGPNDKCGHGTSMAATATAPRNNDNRPVGVAYDANLISYRGTEDVLLNDYHERKGVSNALRALADRDDVKIISMSIGYLWSIGNVKDAVRYAYSKGKLIFAAGGTSTAITNSYPVIFPASMSEAIAVTGVTDASTYKRCDTCHSGPQIEFTIIMERDNNNDRTSAVLGFYGGDNDYVGGSSVATATTAGIAALVWAKYPNWSRSQVLTRLRQSSALYPNKSNTFGYGNIDANQAVQ</sequence>
<dbReference type="Gene3D" id="3.40.50.200">
    <property type="entry name" value="Peptidase S8/S53 domain"/>
    <property type="match status" value="1"/>
</dbReference>
<dbReference type="PANTHER" id="PTHR42884">
    <property type="entry name" value="PROPROTEIN CONVERTASE SUBTILISIN/KEXIN-RELATED"/>
    <property type="match status" value="1"/>
</dbReference>
<gene>
    <name evidence="7" type="ORF">ACFO3O_20305</name>
</gene>
<organism evidence="7 8">
    <name type="scientific">Dokdonia ponticola</name>
    <dbReference type="NCBI Taxonomy" id="2041041"/>
    <lineage>
        <taxon>Bacteria</taxon>
        <taxon>Pseudomonadati</taxon>
        <taxon>Bacteroidota</taxon>
        <taxon>Flavobacteriia</taxon>
        <taxon>Flavobacteriales</taxon>
        <taxon>Flavobacteriaceae</taxon>
        <taxon>Dokdonia</taxon>
    </lineage>
</organism>
<reference evidence="8" key="1">
    <citation type="journal article" date="2019" name="Int. J. Syst. Evol. Microbiol.">
        <title>The Global Catalogue of Microorganisms (GCM) 10K type strain sequencing project: providing services to taxonomists for standard genome sequencing and annotation.</title>
        <authorList>
            <consortium name="The Broad Institute Genomics Platform"/>
            <consortium name="The Broad Institute Genome Sequencing Center for Infectious Disease"/>
            <person name="Wu L."/>
            <person name="Ma J."/>
        </authorList>
    </citation>
    <scope>NUCLEOTIDE SEQUENCE [LARGE SCALE GENOMIC DNA]</scope>
    <source>
        <strain evidence="8">YJ-61-S</strain>
    </source>
</reference>
<keyword evidence="8" id="KW-1185">Reference proteome</keyword>
<dbReference type="RefSeq" id="WP_379982284.1">
    <property type="nucleotide sequence ID" value="NZ_JBHSFV010000017.1"/>
</dbReference>
<keyword evidence="1 4" id="KW-0645">Protease</keyword>
<protein>
    <submittedName>
        <fullName evidence="7">S8 family serine peptidase</fullName>
    </submittedName>
</protein>
<feature type="chain" id="PRO_5045809921" evidence="5">
    <location>
        <begin position="22"/>
        <end position="511"/>
    </location>
</feature>
<dbReference type="PROSITE" id="PS00136">
    <property type="entry name" value="SUBTILASE_ASP"/>
    <property type="match status" value="1"/>
</dbReference>
<dbReference type="InterPro" id="IPR000209">
    <property type="entry name" value="Peptidase_S8/S53_dom"/>
</dbReference>
<feature type="signal peptide" evidence="5">
    <location>
        <begin position="1"/>
        <end position="21"/>
    </location>
</feature>
<evidence type="ECO:0000313" key="8">
    <source>
        <dbReference type="Proteomes" id="UP001596043"/>
    </source>
</evidence>
<dbReference type="Proteomes" id="UP001596043">
    <property type="component" value="Unassembled WGS sequence"/>
</dbReference>
<accession>A0ABV9I4R3</accession>
<dbReference type="PANTHER" id="PTHR42884:SF14">
    <property type="entry name" value="NEUROENDOCRINE CONVERTASE 1"/>
    <property type="match status" value="1"/>
</dbReference>
<feature type="active site" description="Charge relay system" evidence="4">
    <location>
        <position position="456"/>
    </location>
</feature>
<dbReference type="EMBL" id="JBHSFV010000017">
    <property type="protein sequence ID" value="MFC4636260.1"/>
    <property type="molecule type" value="Genomic_DNA"/>
</dbReference>